<dbReference type="PANTHER" id="PTHR24049">
    <property type="entry name" value="CRUMBS FAMILY MEMBER"/>
    <property type="match status" value="1"/>
</dbReference>
<evidence type="ECO:0000256" key="4">
    <source>
        <dbReference type="ARBA" id="ARBA00023157"/>
    </source>
</evidence>
<evidence type="ECO:0000259" key="8">
    <source>
        <dbReference type="PROSITE" id="PS50026"/>
    </source>
</evidence>
<keyword evidence="1 6" id="KW-0245">EGF-like domain</keyword>
<dbReference type="WBParaSite" id="ALUE_0001968501-mRNA-1">
    <property type="protein sequence ID" value="ALUE_0001968501-mRNA-1"/>
    <property type="gene ID" value="ALUE_0001968501"/>
</dbReference>
<dbReference type="GO" id="GO:0032991">
    <property type="term" value="C:protein-containing complex"/>
    <property type="evidence" value="ECO:0007669"/>
    <property type="project" value="TreeGrafter"/>
</dbReference>
<dbReference type="InterPro" id="IPR051022">
    <property type="entry name" value="Notch_Cell-Fate_Det"/>
</dbReference>
<evidence type="ECO:0000313" key="10">
    <source>
        <dbReference type="WBParaSite" id="ALUE_0001968501-mRNA-1"/>
    </source>
</evidence>
<dbReference type="AlphaFoldDB" id="A0A0M3ILQ7"/>
<dbReference type="PROSITE" id="PS00022">
    <property type="entry name" value="EGF_1"/>
    <property type="match status" value="1"/>
</dbReference>
<evidence type="ECO:0000256" key="7">
    <source>
        <dbReference type="SAM" id="SignalP"/>
    </source>
</evidence>
<dbReference type="FunFam" id="2.10.25.10:FF:000230">
    <property type="entry name" value="Delta-like protein"/>
    <property type="match status" value="1"/>
</dbReference>
<dbReference type="GO" id="GO:0000902">
    <property type="term" value="P:cell morphogenesis"/>
    <property type="evidence" value="ECO:0007669"/>
    <property type="project" value="UniProtKB-ARBA"/>
</dbReference>
<feature type="domain" description="EGF-like" evidence="8">
    <location>
        <begin position="126"/>
        <end position="163"/>
    </location>
</feature>
<evidence type="ECO:0000256" key="5">
    <source>
        <dbReference type="ARBA" id="ARBA00023180"/>
    </source>
</evidence>
<dbReference type="GO" id="GO:0048666">
    <property type="term" value="P:neuron development"/>
    <property type="evidence" value="ECO:0007669"/>
    <property type="project" value="UniProtKB-ARBA"/>
</dbReference>
<feature type="signal peptide" evidence="7">
    <location>
        <begin position="1"/>
        <end position="17"/>
    </location>
</feature>
<keyword evidence="3" id="KW-0677">Repeat</keyword>
<dbReference type="Proteomes" id="UP000036681">
    <property type="component" value="Unplaced"/>
</dbReference>
<keyword evidence="4 6" id="KW-1015">Disulfide bond</keyword>
<dbReference type="GO" id="GO:0045197">
    <property type="term" value="P:establishment or maintenance of epithelial cell apical/basal polarity"/>
    <property type="evidence" value="ECO:0007669"/>
    <property type="project" value="TreeGrafter"/>
</dbReference>
<dbReference type="GO" id="GO:0007157">
    <property type="term" value="P:heterophilic cell-cell adhesion via plasma membrane cell adhesion molecules"/>
    <property type="evidence" value="ECO:0007669"/>
    <property type="project" value="TreeGrafter"/>
</dbReference>
<name>A0A0M3ILQ7_ASCLU</name>
<dbReference type="PROSITE" id="PS50026">
    <property type="entry name" value="EGF_3"/>
    <property type="match status" value="1"/>
</dbReference>
<dbReference type="Gene3D" id="2.10.25.10">
    <property type="entry name" value="Laminin"/>
    <property type="match status" value="1"/>
</dbReference>
<protein>
    <submittedName>
        <fullName evidence="10">EGF-like domain-containing protein</fullName>
    </submittedName>
</protein>
<feature type="disulfide bond" evidence="6">
    <location>
        <begin position="153"/>
        <end position="162"/>
    </location>
</feature>
<evidence type="ECO:0000256" key="3">
    <source>
        <dbReference type="ARBA" id="ARBA00022737"/>
    </source>
</evidence>
<keyword evidence="5" id="KW-0325">Glycoprotein</keyword>
<dbReference type="SMART" id="SM00181">
    <property type="entry name" value="EGF"/>
    <property type="match status" value="2"/>
</dbReference>
<keyword evidence="2 7" id="KW-0732">Signal</keyword>
<comment type="caution">
    <text evidence="6">Lacks conserved residue(s) required for the propagation of feature annotation.</text>
</comment>
<dbReference type="GO" id="GO:0042063">
    <property type="term" value="P:gliogenesis"/>
    <property type="evidence" value="ECO:0007669"/>
    <property type="project" value="UniProtKB-ARBA"/>
</dbReference>
<evidence type="ECO:0000256" key="2">
    <source>
        <dbReference type="ARBA" id="ARBA00022729"/>
    </source>
</evidence>
<dbReference type="InterPro" id="IPR000742">
    <property type="entry name" value="EGF"/>
</dbReference>
<proteinExistence type="predicted"/>
<sequence length="348" mass="38210">MFVRIFLLVVFLQFALAALLENNEHCEGDGLTVGCRPHQELTHMITRLKSEVYRLKASADPNCTVCWSAPCLNGGTCIPLNVTEYSNEHCEGDGLTVGCRPHQELTHMITRLKSEVYRLKASADPNCTVCWSAPCLNGGTCIPLNVTEYRCDCPPDYSGKICQTHMECHANTCGANADCFVTNHQINCVCQSGYTEIPDEAALQGADVLCGLAGNRDFDCRNDFRKKDGTTYEGITSCNNYGREFTEEYGDTYITEDFLSLTQKPQQCLTGVEVTNGSITCELAEAKAKCLPILDAAKGNGVFAACKPLGEAFIKQAYDNCAYDTCQNSTMLCDSLANFARICQNNIF</sequence>
<evidence type="ECO:0000256" key="6">
    <source>
        <dbReference type="PROSITE-ProRule" id="PRU00076"/>
    </source>
</evidence>
<dbReference type="GO" id="GO:0005886">
    <property type="term" value="C:plasma membrane"/>
    <property type="evidence" value="ECO:0007669"/>
    <property type="project" value="UniProtKB-ARBA"/>
</dbReference>
<reference evidence="10" key="1">
    <citation type="submission" date="2017-02" db="UniProtKB">
        <authorList>
            <consortium name="WormBaseParasite"/>
        </authorList>
    </citation>
    <scope>IDENTIFICATION</scope>
</reference>
<feature type="chain" id="PRO_5005657026" evidence="7">
    <location>
        <begin position="18"/>
        <end position="348"/>
    </location>
</feature>
<evidence type="ECO:0000256" key="1">
    <source>
        <dbReference type="ARBA" id="ARBA00022536"/>
    </source>
</evidence>
<accession>A0A0M3ILQ7</accession>
<organism evidence="9 10">
    <name type="scientific">Ascaris lumbricoides</name>
    <name type="common">Giant roundworm</name>
    <dbReference type="NCBI Taxonomy" id="6252"/>
    <lineage>
        <taxon>Eukaryota</taxon>
        <taxon>Metazoa</taxon>
        <taxon>Ecdysozoa</taxon>
        <taxon>Nematoda</taxon>
        <taxon>Chromadorea</taxon>
        <taxon>Rhabditida</taxon>
        <taxon>Spirurina</taxon>
        <taxon>Ascaridomorpha</taxon>
        <taxon>Ascaridoidea</taxon>
        <taxon>Ascarididae</taxon>
        <taxon>Ascaris</taxon>
    </lineage>
</organism>
<dbReference type="SUPFAM" id="SSF57196">
    <property type="entry name" value="EGF/Laminin"/>
    <property type="match status" value="1"/>
</dbReference>
<dbReference type="Pfam" id="PF00008">
    <property type="entry name" value="EGF"/>
    <property type="match status" value="1"/>
</dbReference>
<dbReference type="CDD" id="cd00054">
    <property type="entry name" value="EGF_CA"/>
    <property type="match status" value="1"/>
</dbReference>
<keyword evidence="9" id="KW-1185">Reference proteome</keyword>
<dbReference type="PANTHER" id="PTHR24049:SF22">
    <property type="entry name" value="DROSOPHILA CRUMBS HOMOLOG"/>
    <property type="match status" value="1"/>
</dbReference>
<evidence type="ECO:0000313" key="9">
    <source>
        <dbReference type="Proteomes" id="UP000036681"/>
    </source>
</evidence>